<dbReference type="AlphaFoldDB" id="A0A9D1E5Q1"/>
<keyword evidence="1" id="KW-1133">Transmembrane helix</keyword>
<dbReference type="Proteomes" id="UP000823913">
    <property type="component" value="Unassembled WGS sequence"/>
</dbReference>
<feature type="transmembrane region" description="Helical" evidence="1">
    <location>
        <begin position="141"/>
        <end position="163"/>
    </location>
</feature>
<keyword evidence="1" id="KW-0472">Membrane</keyword>
<name>A0A9D1E5Q1_9FIRM</name>
<gene>
    <name evidence="2" type="ORF">IAB94_02860</name>
</gene>
<sequence length="252" mass="27568">MLNYIKSEFYRIFHSLSTYVTLGIFVGLALLINCGLAIFAAINPGWGYGNTSFSMQFLLQLPSLYVYAAAILVYILYEGIGKNGSLKNAVAFGVSREKIMLSQLIVSLIFCLGIMLVTLGVYFASAYALLRHEGIFSSADVMQQALAVLPSAVASLVLAVLCVDLTDRGVIGILIWLAVFVLVPYVCQWIGYQVDFFAKAASWMPMNFMDMMNATEAFWQTKDGIIKCLVSGAAGTAIFALAGWLVLTRKEI</sequence>
<feature type="transmembrane region" description="Helical" evidence="1">
    <location>
        <begin position="57"/>
        <end position="77"/>
    </location>
</feature>
<protein>
    <submittedName>
        <fullName evidence="2">Uncharacterized protein</fullName>
    </submittedName>
</protein>
<dbReference type="EMBL" id="DVHK01000067">
    <property type="protein sequence ID" value="HIR66973.1"/>
    <property type="molecule type" value="Genomic_DNA"/>
</dbReference>
<feature type="transmembrane region" description="Helical" evidence="1">
    <location>
        <begin position="104"/>
        <end position="129"/>
    </location>
</feature>
<evidence type="ECO:0000313" key="3">
    <source>
        <dbReference type="Proteomes" id="UP000823913"/>
    </source>
</evidence>
<reference evidence="2" key="1">
    <citation type="submission" date="2020-10" db="EMBL/GenBank/DDBJ databases">
        <authorList>
            <person name="Gilroy R."/>
        </authorList>
    </citation>
    <scope>NUCLEOTIDE SEQUENCE</scope>
    <source>
        <strain evidence="2">ChiW16-3235</strain>
    </source>
</reference>
<feature type="transmembrane region" description="Helical" evidence="1">
    <location>
        <begin position="20"/>
        <end position="42"/>
    </location>
</feature>
<comment type="caution">
    <text evidence="2">The sequence shown here is derived from an EMBL/GenBank/DDBJ whole genome shotgun (WGS) entry which is preliminary data.</text>
</comment>
<evidence type="ECO:0000256" key="1">
    <source>
        <dbReference type="SAM" id="Phobius"/>
    </source>
</evidence>
<organism evidence="2 3">
    <name type="scientific">Candidatus Coproplasma avicola</name>
    <dbReference type="NCBI Taxonomy" id="2840744"/>
    <lineage>
        <taxon>Bacteria</taxon>
        <taxon>Bacillati</taxon>
        <taxon>Bacillota</taxon>
        <taxon>Clostridia</taxon>
        <taxon>Eubacteriales</taxon>
        <taxon>Candidatus Coproplasma</taxon>
    </lineage>
</organism>
<accession>A0A9D1E5Q1</accession>
<feature type="transmembrane region" description="Helical" evidence="1">
    <location>
        <begin position="170"/>
        <end position="192"/>
    </location>
</feature>
<keyword evidence="1" id="KW-0812">Transmembrane</keyword>
<reference evidence="2" key="2">
    <citation type="journal article" date="2021" name="PeerJ">
        <title>Extensive microbial diversity within the chicken gut microbiome revealed by metagenomics and culture.</title>
        <authorList>
            <person name="Gilroy R."/>
            <person name="Ravi A."/>
            <person name="Getino M."/>
            <person name="Pursley I."/>
            <person name="Horton D.L."/>
            <person name="Alikhan N.F."/>
            <person name="Baker D."/>
            <person name="Gharbi K."/>
            <person name="Hall N."/>
            <person name="Watson M."/>
            <person name="Adriaenssens E.M."/>
            <person name="Foster-Nyarko E."/>
            <person name="Jarju S."/>
            <person name="Secka A."/>
            <person name="Antonio M."/>
            <person name="Oren A."/>
            <person name="Chaudhuri R.R."/>
            <person name="La Ragione R."/>
            <person name="Hildebrand F."/>
            <person name="Pallen M.J."/>
        </authorList>
    </citation>
    <scope>NUCLEOTIDE SEQUENCE</scope>
    <source>
        <strain evidence="2">ChiW16-3235</strain>
    </source>
</reference>
<feature type="transmembrane region" description="Helical" evidence="1">
    <location>
        <begin position="224"/>
        <end position="247"/>
    </location>
</feature>
<proteinExistence type="predicted"/>
<evidence type="ECO:0000313" key="2">
    <source>
        <dbReference type="EMBL" id="HIR66973.1"/>
    </source>
</evidence>